<dbReference type="AlphaFoldDB" id="A0A2P4XB90"/>
<gene>
    <name evidence="1" type="ORF">PHPALM_27971</name>
</gene>
<reference evidence="1 2" key="1">
    <citation type="journal article" date="2017" name="Genome Biol. Evol.">
        <title>Phytophthora megakarya and P. palmivora, closely related causal agents of cacao black pod rot, underwent increases in genome sizes and gene numbers by different mechanisms.</title>
        <authorList>
            <person name="Ali S.S."/>
            <person name="Shao J."/>
            <person name="Lary D.J."/>
            <person name="Kronmiller B."/>
            <person name="Shen D."/>
            <person name="Strem M.D."/>
            <person name="Amoako-Attah I."/>
            <person name="Akrofi A.Y."/>
            <person name="Begoude B.A."/>
            <person name="Ten Hoopen G.M."/>
            <person name="Coulibaly K."/>
            <person name="Kebe B.I."/>
            <person name="Melnick R.L."/>
            <person name="Guiltinan M.J."/>
            <person name="Tyler B.M."/>
            <person name="Meinhardt L.W."/>
            <person name="Bailey B.A."/>
        </authorList>
    </citation>
    <scope>NUCLEOTIDE SEQUENCE [LARGE SCALE GENOMIC DNA]</scope>
    <source>
        <strain evidence="2">sbr112.9</strain>
    </source>
</reference>
<comment type="caution">
    <text evidence="1">The sequence shown here is derived from an EMBL/GenBank/DDBJ whole genome shotgun (WGS) entry which is preliminary data.</text>
</comment>
<accession>A0A2P4XB90</accession>
<proteinExistence type="predicted"/>
<name>A0A2P4XB90_9STRA</name>
<dbReference type="EMBL" id="NCKW01015493">
    <property type="protein sequence ID" value="POM62820.1"/>
    <property type="molecule type" value="Genomic_DNA"/>
</dbReference>
<evidence type="ECO:0000313" key="2">
    <source>
        <dbReference type="Proteomes" id="UP000237271"/>
    </source>
</evidence>
<sequence>MDLSIRMLLNSLMQKVDTREKISEAVCVIFKSLKGKCKDKEDIKKRGLKAWERRLTGYTVCGTFFTVR</sequence>
<organism evidence="1 2">
    <name type="scientific">Phytophthora palmivora</name>
    <dbReference type="NCBI Taxonomy" id="4796"/>
    <lineage>
        <taxon>Eukaryota</taxon>
        <taxon>Sar</taxon>
        <taxon>Stramenopiles</taxon>
        <taxon>Oomycota</taxon>
        <taxon>Peronosporomycetes</taxon>
        <taxon>Peronosporales</taxon>
        <taxon>Peronosporaceae</taxon>
        <taxon>Phytophthora</taxon>
    </lineage>
</organism>
<dbReference type="Proteomes" id="UP000237271">
    <property type="component" value="Unassembled WGS sequence"/>
</dbReference>
<evidence type="ECO:0000313" key="1">
    <source>
        <dbReference type="EMBL" id="POM62820.1"/>
    </source>
</evidence>
<keyword evidence="2" id="KW-1185">Reference proteome</keyword>
<protein>
    <submittedName>
        <fullName evidence="1">Uncharacterized protein</fullName>
    </submittedName>
</protein>